<comment type="caution">
    <text evidence="1">The sequence shown here is derived from an EMBL/GenBank/DDBJ whole genome shotgun (WGS) entry which is preliminary data.</text>
</comment>
<proteinExistence type="predicted"/>
<dbReference type="Proteomes" id="UP001597180">
    <property type="component" value="Unassembled WGS sequence"/>
</dbReference>
<evidence type="ECO:0008006" key="3">
    <source>
        <dbReference type="Google" id="ProtNLM"/>
    </source>
</evidence>
<evidence type="ECO:0000313" key="2">
    <source>
        <dbReference type="Proteomes" id="UP001597180"/>
    </source>
</evidence>
<dbReference type="EMBL" id="JBHTLU010000065">
    <property type="protein sequence ID" value="MFD1225534.1"/>
    <property type="molecule type" value="Genomic_DNA"/>
</dbReference>
<evidence type="ECO:0000313" key="1">
    <source>
        <dbReference type="EMBL" id="MFD1225534.1"/>
    </source>
</evidence>
<gene>
    <name evidence="1" type="ORF">ACFQ4B_36200</name>
</gene>
<sequence>MPFGNVAAERAALEWTYDGLCTVSEFKPVKDPKNGAMRQQSVVVLENQPCALSQSSLPAAYKTDTDNALDYDAKLFISSDVTIKAGSNIRVVQDGMDYEFEQTGEPFRYPTHQEIKLKRKARA</sequence>
<name>A0ABW3UZ45_9BACL</name>
<reference evidence="2" key="1">
    <citation type="journal article" date="2019" name="Int. J. Syst. Evol. Microbiol.">
        <title>The Global Catalogue of Microorganisms (GCM) 10K type strain sequencing project: providing services to taxonomists for standard genome sequencing and annotation.</title>
        <authorList>
            <consortium name="The Broad Institute Genomics Platform"/>
            <consortium name="The Broad Institute Genome Sequencing Center for Infectious Disease"/>
            <person name="Wu L."/>
            <person name="Ma J."/>
        </authorList>
    </citation>
    <scope>NUCLEOTIDE SEQUENCE [LARGE SCALE GENOMIC DNA]</scope>
    <source>
        <strain evidence="2">CCUG 53270</strain>
    </source>
</reference>
<protein>
    <recommendedName>
        <fullName evidence="3">Head-to-tail stopper</fullName>
    </recommendedName>
</protein>
<keyword evidence="2" id="KW-1185">Reference proteome</keyword>
<dbReference type="RefSeq" id="WP_345585044.1">
    <property type="nucleotide sequence ID" value="NZ_BAABJG010000002.1"/>
</dbReference>
<organism evidence="1 2">
    <name type="scientific">Paenibacillus vulneris</name>
    <dbReference type="NCBI Taxonomy" id="1133364"/>
    <lineage>
        <taxon>Bacteria</taxon>
        <taxon>Bacillati</taxon>
        <taxon>Bacillota</taxon>
        <taxon>Bacilli</taxon>
        <taxon>Bacillales</taxon>
        <taxon>Paenibacillaceae</taxon>
        <taxon>Paenibacillus</taxon>
    </lineage>
</organism>
<accession>A0ABW3UZ45</accession>